<evidence type="ECO:0000256" key="2">
    <source>
        <dbReference type="ARBA" id="ARBA00022723"/>
    </source>
</evidence>
<dbReference type="AlphaFoldDB" id="A0A6A6PY69"/>
<dbReference type="GO" id="GO:0005634">
    <property type="term" value="C:nucleus"/>
    <property type="evidence" value="ECO:0007669"/>
    <property type="project" value="UniProtKB-SubCell"/>
</dbReference>
<evidence type="ECO:0000256" key="5">
    <source>
        <dbReference type="ARBA" id="ARBA00023125"/>
    </source>
</evidence>
<proteinExistence type="predicted"/>
<dbReference type="InterPro" id="IPR051615">
    <property type="entry name" value="Transcr_Regulatory_Elem"/>
</dbReference>
<dbReference type="GO" id="GO:0008270">
    <property type="term" value="F:zinc ion binding"/>
    <property type="evidence" value="ECO:0007669"/>
    <property type="project" value="InterPro"/>
</dbReference>
<feature type="region of interest" description="Disordered" evidence="8">
    <location>
        <begin position="72"/>
        <end position="130"/>
    </location>
</feature>
<dbReference type="CDD" id="cd12148">
    <property type="entry name" value="fungal_TF_MHR"/>
    <property type="match status" value="1"/>
</dbReference>
<sequence>MASKPSGVRKYSAAACLSCKKRKVRCDNGKPRCSNCVLYDVECVFGDDGRRTSSTTKAISALKARVQELEGELRRSQVNDQPDSDSQRGEQSKHNVAGSREQQQPLPSQSISHTENDDNEGLLWNDSSMISPNSAMDASVMWNMEDPQTNWTGPVDFHGHDSNLFMVERPFFGVPLLHQAIELPQLSPLTSHPDSEIGNASQGGNTPSKTETDEHVDLSEDELASQLSTTTGFYKTGEDGHMRYYGATSTLRMTKESPLSLYSPAIRPVRSDGARNIEQAGLSWDKDADFEEHLTKLYFTWHNPFIHEVDETMYRRDREVWRAGEDTPFFSPGLENSILTTGALYSSRTHPGISGPVSEFFNARARIYLDLEMDSPSLATAQAFLVLAAHEAANCRDSRAWLYNGMAVQLITDLGLHVDAQRERQRSDGSTDDHSITNFRHRLFWAVYMDDSFYSSYHGRPSLMFNMKVHVPGPVPSTCAEWKPYWDFEERSDAVGQFDEQQLRQIPVYVAQLAMKLGRIQGQLYHATPDKSDKTLASVLAMTNDLASWHASLPSTISPEMAALPFVVILHLLFHEGIIFLHRPFLADARPIFAGNMTASQLCSNAAVEICRLLETSKAKYPLKYLNGSAVRIVIAAGTIHAYDSVVYSGPRGKQAQGHFLSAVRLLGELGTTFNSATRGLEIITSLRSEWQARRFQQSKGKRKRLGSIKQSNG</sequence>
<organism evidence="10 11">
    <name type="scientific">Neohortaea acidophila</name>
    <dbReference type="NCBI Taxonomy" id="245834"/>
    <lineage>
        <taxon>Eukaryota</taxon>
        <taxon>Fungi</taxon>
        <taxon>Dikarya</taxon>
        <taxon>Ascomycota</taxon>
        <taxon>Pezizomycotina</taxon>
        <taxon>Dothideomycetes</taxon>
        <taxon>Dothideomycetidae</taxon>
        <taxon>Mycosphaerellales</taxon>
        <taxon>Teratosphaeriaceae</taxon>
        <taxon>Neohortaea</taxon>
    </lineage>
</organism>
<gene>
    <name evidence="10" type="ORF">BDY17DRAFT_321826</name>
</gene>
<keyword evidence="2" id="KW-0479">Metal-binding</keyword>
<dbReference type="GO" id="GO:0000981">
    <property type="term" value="F:DNA-binding transcription factor activity, RNA polymerase II-specific"/>
    <property type="evidence" value="ECO:0007669"/>
    <property type="project" value="InterPro"/>
</dbReference>
<evidence type="ECO:0000256" key="1">
    <source>
        <dbReference type="ARBA" id="ARBA00004123"/>
    </source>
</evidence>
<dbReference type="RefSeq" id="XP_033591504.1">
    <property type="nucleotide sequence ID" value="XM_033736703.1"/>
</dbReference>
<dbReference type="GO" id="GO:0003677">
    <property type="term" value="F:DNA binding"/>
    <property type="evidence" value="ECO:0007669"/>
    <property type="project" value="UniProtKB-KW"/>
</dbReference>
<dbReference type="InterPro" id="IPR007219">
    <property type="entry name" value="XnlR_reg_dom"/>
</dbReference>
<feature type="domain" description="Zn(2)-C6 fungal-type" evidence="9">
    <location>
        <begin position="15"/>
        <end position="45"/>
    </location>
</feature>
<evidence type="ECO:0000256" key="7">
    <source>
        <dbReference type="ARBA" id="ARBA00023242"/>
    </source>
</evidence>
<evidence type="ECO:0000313" key="10">
    <source>
        <dbReference type="EMBL" id="KAF2484935.1"/>
    </source>
</evidence>
<dbReference type="Pfam" id="PF04082">
    <property type="entry name" value="Fungal_trans"/>
    <property type="match status" value="1"/>
</dbReference>
<dbReference type="PANTHER" id="PTHR31313">
    <property type="entry name" value="TY1 ENHANCER ACTIVATOR"/>
    <property type="match status" value="1"/>
</dbReference>
<name>A0A6A6PY69_9PEZI</name>
<dbReference type="PROSITE" id="PS00463">
    <property type="entry name" value="ZN2_CY6_FUNGAL_1"/>
    <property type="match status" value="1"/>
</dbReference>
<dbReference type="GO" id="GO:0006351">
    <property type="term" value="P:DNA-templated transcription"/>
    <property type="evidence" value="ECO:0007669"/>
    <property type="project" value="InterPro"/>
</dbReference>
<dbReference type="CDD" id="cd00067">
    <property type="entry name" value="GAL4"/>
    <property type="match status" value="1"/>
</dbReference>
<dbReference type="Pfam" id="PF00172">
    <property type="entry name" value="Zn_clus"/>
    <property type="match status" value="1"/>
</dbReference>
<dbReference type="SUPFAM" id="SSF57701">
    <property type="entry name" value="Zn2/Cys6 DNA-binding domain"/>
    <property type="match status" value="1"/>
</dbReference>
<feature type="region of interest" description="Disordered" evidence="8">
    <location>
        <begin position="187"/>
        <end position="220"/>
    </location>
</feature>
<evidence type="ECO:0000313" key="11">
    <source>
        <dbReference type="Proteomes" id="UP000799767"/>
    </source>
</evidence>
<keyword evidence="5" id="KW-0238">DNA-binding</keyword>
<dbReference type="OrthoDB" id="2154091at2759"/>
<comment type="subcellular location">
    <subcellularLocation>
        <location evidence="1">Nucleus</location>
    </subcellularLocation>
</comment>
<evidence type="ECO:0000256" key="4">
    <source>
        <dbReference type="ARBA" id="ARBA00023015"/>
    </source>
</evidence>
<dbReference type="SMART" id="SM00906">
    <property type="entry name" value="Fungal_trans"/>
    <property type="match status" value="1"/>
</dbReference>
<dbReference type="Proteomes" id="UP000799767">
    <property type="component" value="Unassembled WGS sequence"/>
</dbReference>
<keyword evidence="7" id="KW-0539">Nucleus</keyword>
<dbReference type="EMBL" id="MU001633">
    <property type="protein sequence ID" value="KAF2484935.1"/>
    <property type="molecule type" value="Genomic_DNA"/>
</dbReference>
<dbReference type="Gene3D" id="4.10.240.10">
    <property type="entry name" value="Zn(2)-C6 fungal-type DNA-binding domain"/>
    <property type="match status" value="1"/>
</dbReference>
<evidence type="ECO:0000256" key="6">
    <source>
        <dbReference type="ARBA" id="ARBA00023163"/>
    </source>
</evidence>
<keyword evidence="11" id="KW-1185">Reference proteome</keyword>
<accession>A0A6A6PY69</accession>
<dbReference type="InterPro" id="IPR036864">
    <property type="entry name" value="Zn2-C6_fun-type_DNA-bd_sf"/>
</dbReference>
<dbReference type="GeneID" id="54477705"/>
<dbReference type="PROSITE" id="PS50048">
    <property type="entry name" value="ZN2_CY6_FUNGAL_2"/>
    <property type="match status" value="1"/>
</dbReference>
<dbReference type="SMART" id="SM00066">
    <property type="entry name" value="GAL4"/>
    <property type="match status" value="1"/>
</dbReference>
<evidence type="ECO:0000256" key="8">
    <source>
        <dbReference type="SAM" id="MobiDB-lite"/>
    </source>
</evidence>
<dbReference type="InterPro" id="IPR001138">
    <property type="entry name" value="Zn2Cys6_DnaBD"/>
</dbReference>
<evidence type="ECO:0000259" key="9">
    <source>
        <dbReference type="PROSITE" id="PS50048"/>
    </source>
</evidence>
<feature type="compositionally biased region" description="Polar residues" evidence="8">
    <location>
        <begin position="100"/>
        <end position="113"/>
    </location>
</feature>
<protein>
    <submittedName>
        <fullName evidence="10">Fungal-specific transcription factor domain-containing protein</fullName>
    </submittedName>
</protein>
<feature type="compositionally biased region" description="Polar residues" evidence="8">
    <location>
        <begin position="187"/>
        <end position="209"/>
    </location>
</feature>
<keyword evidence="3" id="KW-0862">Zinc</keyword>
<dbReference type="PANTHER" id="PTHR31313:SF77">
    <property type="entry name" value="ZN(II)2CYS6 TRANSCRIPTION FACTOR (EUROFUNG)"/>
    <property type="match status" value="1"/>
</dbReference>
<reference evidence="10" key="1">
    <citation type="journal article" date="2020" name="Stud. Mycol.">
        <title>101 Dothideomycetes genomes: a test case for predicting lifestyles and emergence of pathogens.</title>
        <authorList>
            <person name="Haridas S."/>
            <person name="Albert R."/>
            <person name="Binder M."/>
            <person name="Bloem J."/>
            <person name="Labutti K."/>
            <person name="Salamov A."/>
            <person name="Andreopoulos B."/>
            <person name="Baker S."/>
            <person name="Barry K."/>
            <person name="Bills G."/>
            <person name="Bluhm B."/>
            <person name="Cannon C."/>
            <person name="Castanera R."/>
            <person name="Culley D."/>
            <person name="Daum C."/>
            <person name="Ezra D."/>
            <person name="Gonzalez J."/>
            <person name="Henrissat B."/>
            <person name="Kuo A."/>
            <person name="Liang C."/>
            <person name="Lipzen A."/>
            <person name="Lutzoni F."/>
            <person name="Magnuson J."/>
            <person name="Mondo S."/>
            <person name="Nolan M."/>
            <person name="Ohm R."/>
            <person name="Pangilinan J."/>
            <person name="Park H.-J."/>
            <person name="Ramirez L."/>
            <person name="Alfaro M."/>
            <person name="Sun H."/>
            <person name="Tritt A."/>
            <person name="Yoshinaga Y."/>
            <person name="Zwiers L.-H."/>
            <person name="Turgeon B."/>
            <person name="Goodwin S."/>
            <person name="Spatafora J."/>
            <person name="Crous P."/>
            <person name="Grigoriev I."/>
        </authorList>
    </citation>
    <scope>NUCLEOTIDE SEQUENCE</scope>
    <source>
        <strain evidence="10">CBS 113389</strain>
    </source>
</reference>
<keyword evidence="6" id="KW-0804">Transcription</keyword>
<keyword evidence="4" id="KW-0805">Transcription regulation</keyword>
<evidence type="ECO:0000256" key="3">
    <source>
        <dbReference type="ARBA" id="ARBA00022833"/>
    </source>
</evidence>